<evidence type="ECO:0000256" key="2">
    <source>
        <dbReference type="PROSITE-ProRule" id="PRU00335"/>
    </source>
</evidence>
<dbReference type="SUPFAM" id="SSF46689">
    <property type="entry name" value="Homeodomain-like"/>
    <property type="match status" value="1"/>
</dbReference>
<protein>
    <submittedName>
        <fullName evidence="4">TetR family transcriptional regulator</fullName>
    </submittedName>
</protein>
<evidence type="ECO:0000259" key="3">
    <source>
        <dbReference type="PROSITE" id="PS50977"/>
    </source>
</evidence>
<reference evidence="4 5" key="1">
    <citation type="submission" date="2014-01" db="EMBL/GenBank/DDBJ databases">
        <title>Comparative genomics of Fusobacterium necrophorum wild isolates.</title>
        <authorList>
            <person name="Kittichotirat W."/>
            <person name="Bumgarner R.E."/>
            <person name="Lawrence P."/>
        </authorList>
    </citation>
    <scope>NUCLEOTIDE SEQUENCE [LARGE SCALE GENOMIC DNA]</scope>
    <source>
        <strain evidence="4 5">BL</strain>
    </source>
</reference>
<gene>
    <name evidence="4" type="ORF">FUSO3_01925</name>
</gene>
<dbReference type="Gene3D" id="1.10.357.10">
    <property type="entry name" value="Tetracycline Repressor, domain 2"/>
    <property type="match status" value="1"/>
</dbReference>
<sequence length="175" mass="20495">MGRDVLFNKNQILKAAFLVFKHNGVDKFTIRNIAAALDSSTSPIYYHFKSLGDLENAMVGEILELFLNPIKKYENYYSYENLSVAFALFSIKHRKLFKAIFLTSSPKLGNPIREKMYDALSAILSKDQTFDWEKDRGDLFFSDGLALRFYNSFEEYQTEEEMEEKIRELLQLRKK</sequence>
<evidence type="ECO:0000313" key="5">
    <source>
        <dbReference type="Proteomes" id="UP000027473"/>
    </source>
</evidence>
<dbReference type="InterPro" id="IPR009057">
    <property type="entry name" value="Homeodomain-like_sf"/>
</dbReference>
<organism evidence="4 5">
    <name type="scientific">Fusobacterium necrophorum BL</name>
    <dbReference type="NCBI Taxonomy" id="1441732"/>
    <lineage>
        <taxon>Bacteria</taxon>
        <taxon>Fusobacteriati</taxon>
        <taxon>Fusobacteriota</taxon>
        <taxon>Fusobacteriia</taxon>
        <taxon>Fusobacteriales</taxon>
        <taxon>Fusobacteriaceae</taxon>
        <taxon>Fusobacterium</taxon>
    </lineage>
</organism>
<dbReference type="Pfam" id="PF00440">
    <property type="entry name" value="TetR_N"/>
    <property type="match status" value="1"/>
</dbReference>
<dbReference type="GO" id="GO:0003677">
    <property type="term" value="F:DNA binding"/>
    <property type="evidence" value="ECO:0007669"/>
    <property type="project" value="UniProtKB-UniRule"/>
</dbReference>
<proteinExistence type="predicted"/>
<dbReference type="AlphaFoldDB" id="A0AB73BYC2"/>
<feature type="DNA-binding region" description="H-T-H motif" evidence="2">
    <location>
        <begin position="29"/>
        <end position="48"/>
    </location>
</feature>
<evidence type="ECO:0000313" key="4">
    <source>
        <dbReference type="EMBL" id="KDE64970.1"/>
    </source>
</evidence>
<dbReference type="InterPro" id="IPR001647">
    <property type="entry name" value="HTH_TetR"/>
</dbReference>
<dbReference type="PROSITE" id="PS50977">
    <property type="entry name" value="HTH_TETR_2"/>
    <property type="match status" value="1"/>
</dbReference>
<dbReference type="RefSeq" id="WP_035906651.1">
    <property type="nucleotide sequence ID" value="NZ_JAAC01000019.1"/>
</dbReference>
<name>A0AB73BYC2_9FUSO</name>
<comment type="caution">
    <text evidence="4">The sequence shown here is derived from an EMBL/GenBank/DDBJ whole genome shotgun (WGS) entry which is preliminary data.</text>
</comment>
<keyword evidence="1 2" id="KW-0238">DNA-binding</keyword>
<feature type="domain" description="HTH tetR-type" evidence="3">
    <location>
        <begin position="6"/>
        <end position="66"/>
    </location>
</feature>
<evidence type="ECO:0000256" key="1">
    <source>
        <dbReference type="ARBA" id="ARBA00023125"/>
    </source>
</evidence>
<dbReference type="EMBL" id="JAAC01000019">
    <property type="protein sequence ID" value="KDE64970.1"/>
    <property type="molecule type" value="Genomic_DNA"/>
</dbReference>
<dbReference type="Proteomes" id="UP000027473">
    <property type="component" value="Unassembled WGS sequence"/>
</dbReference>
<accession>A0AB73BYC2</accession>